<keyword evidence="7" id="KW-0175">Coiled coil</keyword>
<dbReference type="InterPro" id="IPR015943">
    <property type="entry name" value="WD40/YVTN_repeat-like_dom_sf"/>
</dbReference>
<feature type="region of interest" description="Disordered" evidence="8">
    <location>
        <begin position="274"/>
        <end position="293"/>
    </location>
</feature>
<organism evidence="10 11">
    <name type="scientific">Schizopora paradoxa</name>
    <dbReference type="NCBI Taxonomy" id="27342"/>
    <lineage>
        <taxon>Eukaryota</taxon>
        <taxon>Fungi</taxon>
        <taxon>Dikarya</taxon>
        <taxon>Basidiomycota</taxon>
        <taxon>Agaricomycotina</taxon>
        <taxon>Agaricomycetes</taxon>
        <taxon>Hymenochaetales</taxon>
        <taxon>Schizoporaceae</taxon>
        <taxon>Schizopora</taxon>
    </lineage>
</organism>
<dbReference type="PROSITE" id="PS50294">
    <property type="entry name" value="WD_REPEATS_REGION"/>
    <property type="match status" value="7"/>
</dbReference>
<feature type="repeat" description="WD" evidence="5">
    <location>
        <begin position="1970"/>
        <end position="2011"/>
    </location>
</feature>
<dbReference type="GO" id="GO:0043022">
    <property type="term" value="F:ribosome binding"/>
    <property type="evidence" value="ECO:0007669"/>
    <property type="project" value="InterPro"/>
</dbReference>
<evidence type="ECO:0000256" key="6">
    <source>
        <dbReference type="PROSITE-ProRule" id="PRU01161"/>
    </source>
</evidence>
<evidence type="ECO:0000313" key="10">
    <source>
        <dbReference type="EMBL" id="KLO05475.1"/>
    </source>
</evidence>
<keyword evidence="2 5" id="KW-0853">WD repeat</keyword>
<dbReference type="InParanoid" id="A0A0H2R127"/>
<evidence type="ECO:0000313" key="11">
    <source>
        <dbReference type="Proteomes" id="UP000053477"/>
    </source>
</evidence>
<dbReference type="EMBL" id="KQ086303">
    <property type="protein sequence ID" value="KLO05475.1"/>
    <property type="molecule type" value="Genomic_DNA"/>
</dbReference>
<dbReference type="STRING" id="27342.A0A0H2R127"/>
<evidence type="ECO:0000256" key="1">
    <source>
        <dbReference type="ARBA" id="ARBA00007253"/>
    </source>
</evidence>
<keyword evidence="3" id="KW-0677">Repeat</keyword>
<dbReference type="InterPro" id="IPR045223">
    <property type="entry name" value="RACK1-like"/>
</dbReference>
<keyword evidence="11" id="KW-1185">Reference proteome</keyword>
<feature type="domain" description="PNPLA" evidence="9">
    <location>
        <begin position="110"/>
        <end position="304"/>
    </location>
</feature>
<proteinExistence type="inferred from homology"/>
<dbReference type="Gene3D" id="3.40.1090.10">
    <property type="entry name" value="Cytosolic phospholipase A2 catalytic domain"/>
    <property type="match status" value="1"/>
</dbReference>
<dbReference type="InterPro" id="IPR016035">
    <property type="entry name" value="Acyl_Trfase/lysoPLipase"/>
</dbReference>
<keyword evidence="4" id="KW-0443">Lipid metabolism</keyword>
<dbReference type="Pfam" id="PF24883">
    <property type="entry name" value="NPHP3_N"/>
    <property type="match status" value="2"/>
</dbReference>
<evidence type="ECO:0000259" key="9">
    <source>
        <dbReference type="PROSITE" id="PS51635"/>
    </source>
</evidence>
<dbReference type="Gene3D" id="3.40.50.300">
    <property type="entry name" value="P-loop containing nucleotide triphosphate hydrolases"/>
    <property type="match status" value="2"/>
</dbReference>
<dbReference type="Gene3D" id="2.130.10.10">
    <property type="entry name" value="YVTN repeat-like/Quinoprotein amine dehydrogenase"/>
    <property type="match status" value="4"/>
</dbReference>
<dbReference type="SUPFAM" id="SSF52540">
    <property type="entry name" value="P-loop containing nucleoside triphosphate hydrolases"/>
    <property type="match status" value="2"/>
</dbReference>
<evidence type="ECO:0000256" key="3">
    <source>
        <dbReference type="ARBA" id="ARBA00022737"/>
    </source>
</evidence>
<dbReference type="InterPro" id="IPR036322">
    <property type="entry name" value="WD40_repeat_dom_sf"/>
</dbReference>
<accession>A0A0H2R127</accession>
<dbReference type="SUPFAM" id="SSF52151">
    <property type="entry name" value="FabD/lysophospholipase-like"/>
    <property type="match status" value="1"/>
</dbReference>
<feature type="repeat" description="WD" evidence="5">
    <location>
        <begin position="2013"/>
        <end position="2045"/>
    </location>
</feature>
<dbReference type="InterPro" id="IPR002641">
    <property type="entry name" value="PNPLA_dom"/>
</dbReference>
<dbReference type="PRINTS" id="PR00320">
    <property type="entry name" value="GPROTEINBRPT"/>
</dbReference>
<name>A0A0H2R127_9AGAM</name>
<dbReference type="OrthoDB" id="538223at2759"/>
<feature type="coiled-coil region" evidence="7">
    <location>
        <begin position="1294"/>
        <end position="1321"/>
    </location>
</feature>
<feature type="repeat" description="WD" evidence="5">
    <location>
        <begin position="2099"/>
        <end position="2132"/>
    </location>
</feature>
<protein>
    <submittedName>
        <fullName evidence="10">WD40 repeat-like protein</fullName>
    </submittedName>
</protein>
<dbReference type="Pfam" id="PF00400">
    <property type="entry name" value="WD40"/>
    <property type="match status" value="7"/>
</dbReference>
<dbReference type="PANTHER" id="PTHR19868">
    <property type="entry name" value="RECEPTOR FOR ACTIVATED PROTEIN KINASE C RACK1"/>
    <property type="match status" value="1"/>
</dbReference>
<evidence type="ECO:0000256" key="2">
    <source>
        <dbReference type="ARBA" id="ARBA00022574"/>
    </source>
</evidence>
<feature type="repeat" description="WD" evidence="5">
    <location>
        <begin position="2056"/>
        <end position="2097"/>
    </location>
</feature>
<gene>
    <name evidence="10" type="ORF">SCHPADRAFT_725227</name>
</gene>
<dbReference type="GO" id="GO:0046486">
    <property type="term" value="P:glycerolipid metabolic process"/>
    <property type="evidence" value="ECO:0007669"/>
    <property type="project" value="UniProtKB-ARBA"/>
</dbReference>
<feature type="repeat" description="WD" evidence="5">
    <location>
        <begin position="2186"/>
        <end position="2227"/>
    </location>
</feature>
<dbReference type="InterPro" id="IPR056884">
    <property type="entry name" value="NPHP3-like_N"/>
</dbReference>
<dbReference type="PROSITE" id="PS51635">
    <property type="entry name" value="PNPLA"/>
    <property type="match status" value="1"/>
</dbReference>
<dbReference type="PROSITE" id="PS50082">
    <property type="entry name" value="WD_REPEATS_2"/>
    <property type="match status" value="7"/>
</dbReference>
<dbReference type="PROSITE" id="PS00678">
    <property type="entry name" value="WD_REPEATS_1"/>
    <property type="match status" value="5"/>
</dbReference>
<comment type="caution">
    <text evidence="6">Lacks conserved residue(s) required for the propagation of feature annotation.</text>
</comment>
<dbReference type="InterPro" id="IPR019775">
    <property type="entry name" value="WD40_repeat_CS"/>
</dbReference>
<dbReference type="Proteomes" id="UP000053477">
    <property type="component" value="Unassembled WGS sequence"/>
</dbReference>
<dbReference type="GO" id="GO:0045182">
    <property type="term" value="F:translation regulator activity"/>
    <property type="evidence" value="ECO:0007669"/>
    <property type="project" value="InterPro"/>
</dbReference>
<dbReference type="InterPro" id="IPR020472">
    <property type="entry name" value="WD40_PAC1"/>
</dbReference>
<reference evidence="10 11" key="1">
    <citation type="submission" date="2015-04" db="EMBL/GenBank/DDBJ databases">
        <title>Complete genome sequence of Schizopora paradoxa KUC8140, a cosmopolitan wood degrader in East Asia.</title>
        <authorList>
            <consortium name="DOE Joint Genome Institute"/>
            <person name="Min B."/>
            <person name="Park H."/>
            <person name="Jang Y."/>
            <person name="Kim J.-J."/>
            <person name="Kim K.H."/>
            <person name="Pangilinan J."/>
            <person name="Lipzen A."/>
            <person name="Riley R."/>
            <person name="Grigoriev I.V."/>
            <person name="Spatafora J.W."/>
            <person name="Choi I.-G."/>
        </authorList>
    </citation>
    <scope>NUCLEOTIDE SEQUENCE [LARGE SCALE GENOMIC DNA]</scope>
    <source>
        <strain evidence="10 11">KUC8140</strain>
    </source>
</reference>
<dbReference type="SUPFAM" id="SSF50978">
    <property type="entry name" value="WD40 repeat-like"/>
    <property type="match status" value="1"/>
</dbReference>
<feature type="repeat" description="WD" evidence="5">
    <location>
        <begin position="1928"/>
        <end position="1969"/>
    </location>
</feature>
<dbReference type="CDD" id="cd00200">
    <property type="entry name" value="WD40"/>
    <property type="match status" value="1"/>
</dbReference>
<sequence>MACIVLIRAGQTFADVHVNNFEKIQIYLRHLLMRLPEFAWTTRDEESQHAFPTHLLPSFRGRYRFNLDHHLEVTRLKFATMATQYSSSEAPYAVVTHDPNVVPKHVVAACFDGGGGVHAIAAAIVLKAIMDRLEEASLVPQADKLHERFDMLGGTGTGGLLALLLGRLRVPLDIEKIIDVYKNLLGGEPESRNGAVLETKIRHVLSEYELDAHLLDRREDALPVYVVATDAEDSTGISSIFRSDNPDDEPRAIIEAALAICALPTDFAATSNTASKSKISKGKKDDKSLRDGSMTHNNPSLLLIREARKKYGLGVRFALLLSIGSSVKTSTASTSLERMTDSNSIHELALDTFASTDLGVYVRINIPGIEDIAPDDYNNIQAVQERTSDYLKTSEVTKAIDRAAGAIRQAVRIGTRVPSSSGIARSQIQYDDGDVSKYFVVKKCMITIAFTQPMLKSGKKTVQIVCLDYSNDPISAVLDEHDGQGGTLTRRRWTFNYNILVFPGESLTFQLISDGEMRAKYSVSYEGIADLYAEGGDARESRDVPKQLSLATTNPPLPQNWSISLDVSKGNIDNLTAPETSKGLDYLLDDGDIFAAKPNNKLLSSIEKVQNFLESNPLVDEGWKVLEGAVDIIKDAHPLASVVITALKIPYFLLQNAAKFVQDIQNLANAMCFACKCLVTVRYHTTNKLARDLFVNVMRLVRNAAVFIDVYCKKGQIRQVIETQFPARLDGFSRDLQDTSHKFEVAMLLQIACEIDQIAYESSDSFLLKRLRPAEQQPLGECCLRDTRVNTLRKVRAWLDDPNSNNILWIVGPPGVGKSTIATTIVRDDNHPCVKFFATRDFPDLRDTRRIWPTIAHSLTRRHDGLKAAIMRALGKKRNIDVGDDTALDQFQNLIKEPLEAHSKENASASRSRANAYPVIIIDALDECESGKGWDSFLKSFGSWPNGVKLIITSRDNEELRDRLGGACRLDLAPGDSTDDVEVFFVAKFGEMKLRPDFKNFGLGSDWPGDTDIQVMKDYAAGLFIWADMVINYVAPIDTAGFDPTERLRRVLSDVRDEGHLGIKGENRVDNLYARIIYDAFVLANDEERKRAKSILATILLLKAPLRKQDLHEIMWSDKWNSRIVVESTLSNLRPIIPASDNEIRVFHKSVSDFGLSRERSMAALVRFVRSDIDRHSYVIDVEKESKELALACLHLMHRKLSTSNITELPTSSQTHPDVFPYARHHWFEHVEEAGDAYHPIISNLRYLAGAMEVAYRSLERFAADLDPENNKGIALIGNLRGAIELAIQCVDSIHHERNAIEALQNKLDEYMRNLGVVRGEFQIAMVLRNQASATDKYSTDGFLLRQLAPSDQSDLDDECVPNTRTTILSEAKKWLECPDAPSILWIFGAPGAGKSAVAASLVKKEFPDIRLCTKFFAKRDFADRRDPSLMWRTLIYDIARQHIGLRGSIMEALLGNSLSSSSDQSEHRCLLFKAIKDQQCLPVVAVIDALDECFTEDHERWRELLQAVSSCADFPRAFKLVVTSRDLPDIREALSEVSQQILLPTGSNTTIEANSDIEKVFHSKLADLPRASYWLSEETLPHLVEHSGGSFIWAKMVVGLVQLNANGCLENIVDGDSTGSNKDVDVLYAKVLKETLGQLREEERGICCTILSAIVFAREPLQRRFLETLPLNLNPEQVSQTTEMLFENLRSIITVDENLRVRIPHKSFVDFYLDEDRCTRAMEHLDLPVDERCTYLIWEKDASAHLAIACLTWMKNNLTFNAGRIPTSHSLNENPQVLEVEHMDLALPVVYACRYWGEHLRKANRDDGFLAQARPLLRTIFCQKVLFWLEILSLAKTVTSAEKSLMAVREFLEGYDNDLVAFADDVLKFVTDFEDPITTAASHIYISALPFCPSNSRTFRTYAPQFPNLFSVTSGRREDWGDETVRGDGHDGYVMGVVFFQDGSRLASASIDRTVRIWDSKTGKTISPPFKHDSAVWSMAVSPDGKLIASGDANGVLLIWDSETGARKLNLIGAHSDTIFSVAFSSDGSRIVTGSKDNTVKVWDSASGKLCLGPLAGHTDEVNCVVFSPDATLIASGSDDDTVRIWDATTAKPHRKPLVGHTSSVHCLAFSADGYYLASGSIDDTIRLWNVIDRFTQTSFVNSGSWVNSISFSPKSKILVSCHKNGSLHFWDLRAGELHQLCNPIHVHTDDVNTITFSPDGLLLASGSDDKSIKIWAVSTLTTHEASHVLGNSSRHEHGKDSIFSIGFGSMWIPSAQR</sequence>
<dbReference type="InterPro" id="IPR001680">
    <property type="entry name" value="WD40_rpt"/>
</dbReference>
<evidence type="ECO:0000256" key="8">
    <source>
        <dbReference type="SAM" id="MobiDB-lite"/>
    </source>
</evidence>
<evidence type="ECO:0000256" key="5">
    <source>
        <dbReference type="PROSITE-ProRule" id="PRU00221"/>
    </source>
</evidence>
<dbReference type="Pfam" id="PF01734">
    <property type="entry name" value="Patatin"/>
    <property type="match status" value="1"/>
</dbReference>
<comment type="similarity">
    <text evidence="1">Belongs to the WD repeat G protein beta family. Ribosomal protein RACK1 subfamily.</text>
</comment>
<dbReference type="InterPro" id="IPR027417">
    <property type="entry name" value="P-loop_NTPase"/>
</dbReference>
<dbReference type="SMART" id="SM00320">
    <property type="entry name" value="WD40"/>
    <property type="match status" value="7"/>
</dbReference>
<evidence type="ECO:0000256" key="7">
    <source>
        <dbReference type="SAM" id="Coils"/>
    </source>
</evidence>
<evidence type="ECO:0000256" key="4">
    <source>
        <dbReference type="ARBA" id="ARBA00023098"/>
    </source>
</evidence>
<feature type="repeat" description="WD" evidence="5">
    <location>
        <begin position="2141"/>
        <end position="2182"/>
    </location>
</feature>